<evidence type="ECO:0000256" key="7">
    <source>
        <dbReference type="ARBA" id="ARBA00022840"/>
    </source>
</evidence>
<dbReference type="InterPro" id="IPR000719">
    <property type="entry name" value="Prot_kinase_dom"/>
</dbReference>
<dbReference type="PANTHER" id="PTHR45832">
    <property type="entry name" value="SERINE/THREONINE-PROTEIN KINASE SAMKA-RELATED-RELATED"/>
    <property type="match status" value="1"/>
</dbReference>
<dbReference type="CDD" id="cd01093">
    <property type="entry name" value="CRIB_PAK_like"/>
    <property type="match status" value="1"/>
</dbReference>
<dbReference type="SMART" id="SM00220">
    <property type="entry name" value="S_TKc"/>
    <property type="match status" value="1"/>
</dbReference>
<protein>
    <recommendedName>
        <fullName evidence="2">non-specific serine/threonine protein kinase</fullName>
        <ecNumber evidence="2">2.7.11.1</ecNumber>
    </recommendedName>
</protein>
<dbReference type="PROSITE" id="PS50011">
    <property type="entry name" value="PROTEIN_KINASE_DOM"/>
    <property type="match status" value="1"/>
</dbReference>
<dbReference type="OrthoDB" id="1022360at2759"/>
<dbReference type="SUPFAM" id="SSF56112">
    <property type="entry name" value="Protein kinase-like (PK-like)"/>
    <property type="match status" value="1"/>
</dbReference>
<gene>
    <name evidence="13" type="ORF">TRFO_18866</name>
</gene>
<organism evidence="13 14">
    <name type="scientific">Tritrichomonas foetus</name>
    <dbReference type="NCBI Taxonomy" id="1144522"/>
    <lineage>
        <taxon>Eukaryota</taxon>
        <taxon>Metamonada</taxon>
        <taxon>Parabasalia</taxon>
        <taxon>Tritrichomonadida</taxon>
        <taxon>Tritrichomonadidae</taxon>
        <taxon>Tritrichomonas</taxon>
    </lineage>
</organism>
<keyword evidence="5" id="KW-0547">Nucleotide-binding</keyword>
<dbReference type="PROSITE" id="PS50108">
    <property type="entry name" value="CRIB"/>
    <property type="match status" value="1"/>
</dbReference>
<name>A0A1J4KKF1_9EUKA</name>
<keyword evidence="3" id="KW-0723">Serine/threonine-protein kinase</keyword>
<dbReference type="EC" id="2.7.11.1" evidence="2"/>
<evidence type="ECO:0000256" key="1">
    <source>
        <dbReference type="ARBA" id="ARBA00008874"/>
    </source>
</evidence>
<dbReference type="Gene3D" id="3.30.200.20">
    <property type="entry name" value="Phosphorylase Kinase, domain 1"/>
    <property type="match status" value="1"/>
</dbReference>
<evidence type="ECO:0000256" key="9">
    <source>
        <dbReference type="ARBA" id="ARBA00048679"/>
    </source>
</evidence>
<keyword evidence="6 13" id="KW-0418">Kinase</keyword>
<dbReference type="InterPro" id="IPR033923">
    <property type="entry name" value="PAK_BD"/>
</dbReference>
<dbReference type="Pfam" id="PF00069">
    <property type="entry name" value="Pkinase"/>
    <property type="match status" value="1"/>
</dbReference>
<evidence type="ECO:0000256" key="6">
    <source>
        <dbReference type="ARBA" id="ARBA00022777"/>
    </source>
</evidence>
<comment type="caution">
    <text evidence="13">The sequence shown here is derived from an EMBL/GenBank/DDBJ whole genome shotgun (WGS) entry which is preliminary data.</text>
</comment>
<dbReference type="Gene3D" id="1.10.510.10">
    <property type="entry name" value="Transferase(Phosphotransferase) domain 1"/>
    <property type="match status" value="1"/>
</dbReference>
<sequence length="459" mass="51483">MTFRLSKDNKKDKKADKKSKNSMPTISNPYDVKKGVEMKIDSETGQYINVPRCLLGFIPMSSTASVSNDGDIDSQLVPDLPLGSNTNPVISAPYDISHEIHVDYNAETGFSGLPPEIAAMLKKNEISKAEVMKNPQDVLDVINFLHEPGKTGMPNQPPPPEPEKLPSLESILKPENPNSFLQQVEKLDEGSTCTIYSAFSPEINETVAMKEMALTEKNQKLLLEETRIMAAMSHKNIVKFYSAYRVNSTLWILMELMDGGSLTNVATYCDCQEPHIAYFAREVLQALEYMHSHHKIHRDIKTDNVLLKANGEVRLADFGYTAQLSASSECRKSVVGTPYWMAPELIKSQPYTFSVDIWSLGIMCRELAEGEPPYVEVPPMKALYMIVSSGIPEISDKESRSPAFLDFLDKCLCLEPEKRPTAKELLKHPFIQMACEMKFIPPLIKLASELAMTEEFNDF</sequence>
<evidence type="ECO:0000256" key="5">
    <source>
        <dbReference type="ARBA" id="ARBA00022741"/>
    </source>
</evidence>
<evidence type="ECO:0000256" key="8">
    <source>
        <dbReference type="ARBA" id="ARBA00047899"/>
    </source>
</evidence>
<feature type="domain" description="CRIB" evidence="12">
    <location>
        <begin position="90"/>
        <end position="103"/>
    </location>
</feature>
<dbReference type="Pfam" id="PF00786">
    <property type="entry name" value="PBD"/>
    <property type="match status" value="1"/>
</dbReference>
<keyword evidence="7" id="KW-0067">ATP-binding</keyword>
<dbReference type="CDD" id="cd06614">
    <property type="entry name" value="STKc_PAK"/>
    <property type="match status" value="1"/>
</dbReference>
<dbReference type="RefSeq" id="XP_068364746.1">
    <property type="nucleotide sequence ID" value="XM_068500435.1"/>
</dbReference>
<dbReference type="InterPro" id="IPR011009">
    <property type="entry name" value="Kinase-like_dom_sf"/>
</dbReference>
<dbReference type="GO" id="GO:0106310">
    <property type="term" value="F:protein serine kinase activity"/>
    <property type="evidence" value="ECO:0007669"/>
    <property type="project" value="RHEA"/>
</dbReference>
<dbReference type="PANTHER" id="PTHR45832:SF22">
    <property type="entry name" value="SERINE_THREONINE-PROTEIN KINASE SAMKA-RELATED"/>
    <property type="match status" value="1"/>
</dbReference>
<dbReference type="InterPro" id="IPR051931">
    <property type="entry name" value="PAK3-like"/>
</dbReference>
<feature type="domain" description="Protein kinase" evidence="11">
    <location>
        <begin position="181"/>
        <end position="431"/>
    </location>
</feature>
<comment type="catalytic activity">
    <reaction evidence="9">
        <text>L-seryl-[protein] + ATP = O-phospho-L-seryl-[protein] + ADP + H(+)</text>
        <dbReference type="Rhea" id="RHEA:17989"/>
        <dbReference type="Rhea" id="RHEA-COMP:9863"/>
        <dbReference type="Rhea" id="RHEA-COMP:11604"/>
        <dbReference type="ChEBI" id="CHEBI:15378"/>
        <dbReference type="ChEBI" id="CHEBI:29999"/>
        <dbReference type="ChEBI" id="CHEBI:30616"/>
        <dbReference type="ChEBI" id="CHEBI:83421"/>
        <dbReference type="ChEBI" id="CHEBI:456216"/>
        <dbReference type="EC" id="2.7.11.1"/>
    </reaction>
</comment>
<evidence type="ECO:0000259" key="12">
    <source>
        <dbReference type="PROSITE" id="PS50108"/>
    </source>
</evidence>
<evidence type="ECO:0000313" key="13">
    <source>
        <dbReference type="EMBL" id="OHT11610.1"/>
    </source>
</evidence>
<keyword evidence="4" id="KW-0808">Transferase</keyword>
<comment type="similarity">
    <text evidence="1">Belongs to the protein kinase superfamily. STE Ser/Thr protein kinase family. STE20 subfamily.</text>
</comment>
<dbReference type="GeneID" id="94835139"/>
<evidence type="ECO:0000256" key="4">
    <source>
        <dbReference type="ARBA" id="ARBA00022679"/>
    </source>
</evidence>
<feature type="compositionally biased region" description="Basic and acidic residues" evidence="10">
    <location>
        <begin position="1"/>
        <end position="19"/>
    </location>
</feature>
<evidence type="ECO:0000256" key="10">
    <source>
        <dbReference type="SAM" id="MobiDB-lite"/>
    </source>
</evidence>
<dbReference type="SMART" id="SM00285">
    <property type="entry name" value="PBD"/>
    <property type="match status" value="1"/>
</dbReference>
<dbReference type="EMBL" id="MLAK01000583">
    <property type="protein sequence ID" value="OHT11610.1"/>
    <property type="molecule type" value="Genomic_DNA"/>
</dbReference>
<dbReference type="VEuPathDB" id="TrichDB:TRFO_18866"/>
<dbReference type="GO" id="GO:0004674">
    <property type="term" value="F:protein serine/threonine kinase activity"/>
    <property type="evidence" value="ECO:0007669"/>
    <property type="project" value="UniProtKB-KW"/>
</dbReference>
<dbReference type="Proteomes" id="UP000179807">
    <property type="component" value="Unassembled WGS sequence"/>
</dbReference>
<feature type="region of interest" description="Disordered" evidence="10">
    <location>
        <begin position="1"/>
        <end position="30"/>
    </location>
</feature>
<evidence type="ECO:0000256" key="2">
    <source>
        <dbReference type="ARBA" id="ARBA00012513"/>
    </source>
</evidence>
<dbReference type="FunFam" id="1.10.510.10:FF:000802">
    <property type="entry name" value="Serine/threonine protein kinase"/>
    <property type="match status" value="1"/>
</dbReference>
<dbReference type="AlphaFoldDB" id="A0A1J4KKF1"/>
<keyword evidence="14" id="KW-1185">Reference proteome</keyword>
<dbReference type="GO" id="GO:0005524">
    <property type="term" value="F:ATP binding"/>
    <property type="evidence" value="ECO:0007669"/>
    <property type="project" value="UniProtKB-KW"/>
</dbReference>
<proteinExistence type="inferred from homology"/>
<evidence type="ECO:0000256" key="3">
    <source>
        <dbReference type="ARBA" id="ARBA00022527"/>
    </source>
</evidence>
<evidence type="ECO:0000259" key="11">
    <source>
        <dbReference type="PROSITE" id="PS50011"/>
    </source>
</evidence>
<dbReference type="Gene3D" id="3.90.810.10">
    <property type="entry name" value="CRIB domain"/>
    <property type="match status" value="1"/>
</dbReference>
<reference evidence="13" key="1">
    <citation type="submission" date="2016-10" db="EMBL/GenBank/DDBJ databases">
        <authorList>
            <person name="Benchimol M."/>
            <person name="Almeida L.G."/>
            <person name="Vasconcelos A.T."/>
            <person name="Perreira-Neves A."/>
            <person name="Rosa I.A."/>
            <person name="Tasca T."/>
            <person name="Bogo M.R."/>
            <person name="de Souza W."/>
        </authorList>
    </citation>
    <scope>NUCLEOTIDE SEQUENCE [LARGE SCALE GENOMIC DNA]</scope>
    <source>
        <strain evidence="13">K</strain>
    </source>
</reference>
<accession>A0A1J4KKF1</accession>
<dbReference type="InterPro" id="IPR036936">
    <property type="entry name" value="CRIB_dom_sf"/>
</dbReference>
<comment type="catalytic activity">
    <reaction evidence="8">
        <text>L-threonyl-[protein] + ATP = O-phospho-L-threonyl-[protein] + ADP + H(+)</text>
        <dbReference type="Rhea" id="RHEA:46608"/>
        <dbReference type="Rhea" id="RHEA-COMP:11060"/>
        <dbReference type="Rhea" id="RHEA-COMP:11605"/>
        <dbReference type="ChEBI" id="CHEBI:15378"/>
        <dbReference type="ChEBI" id="CHEBI:30013"/>
        <dbReference type="ChEBI" id="CHEBI:30616"/>
        <dbReference type="ChEBI" id="CHEBI:61977"/>
        <dbReference type="ChEBI" id="CHEBI:456216"/>
        <dbReference type="EC" id="2.7.11.1"/>
    </reaction>
</comment>
<evidence type="ECO:0000313" key="14">
    <source>
        <dbReference type="Proteomes" id="UP000179807"/>
    </source>
</evidence>
<dbReference type="InterPro" id="IPR000095">
    <property type="entry name" value="CRIB_dom"/>
</dbReference>